<comment type="caution">
    <text evidence="1">The sequence shown here is derived from an EMBL/GenBank/DDBJ whole genome shotgun (WGS) entry which is preliminary data.</text>
</comment>
<dbReference type="RefSeq" id="WP_042504781.1">
    <property type="nucleotide sequence ID" value="NZ_BBNQ01000009.1"/>
</dbReference>
<reference evidence="1 2" key="1">
    <citation type="journal article" date="2014" name="Genome Announc.">
        <title>Draft Genome Sequences of Marine Flavobacterium Algibacter lectus Strains SS8 and NR4.</title>
        <authorList>
            <person name="Takatani N."/>
            <person name="Nakanishi M."/>
            <person name="Meirelles P."/>
            <person name="Mino S."/>
            <person name="Suda W."/>
            <person name="Oshima K."/>
            <person name="Hattori M."/>
            <person name="Ohkuma M."/>
            <person name="Hosokawa M."/>
            <person name="Miyashita K."/>
            <person name="Thompson F.L."/>
            <person name="Niwa A."/>
            <person name="Sawabe T."/>
            <person name="Sawabe T."/>
        </authorList>
    </citation>
    <scope>NUCLEOTIDE SEQUENCE [LARGE SCALE GENOMIC DNA]</scope>
    <source>
        <strain evidence="1 2">JCM 19300</strain>
    </source>
</reference>
<evidence type="ECO:0008006" key="3">
    <source>
        <dbReference type="Google" id="ProtNLM"/>
    </source>
</evidence>
<gene>
    <name evidence="1" type="ORF">JCM19300_1008</name>
</gene>
<organism evidence="1 2">
    <name type="scientific">Algibacter lectus</name>
    <dbReference type="NCBI Taxonomy" id="221126"/>
    <lineage>
        <taxon>Bacteria</taxon>
        <taxon>Pseudomonadati</taxon>
        <taxon>Bacteroidota</taxon>
        <taxon>Flavobacteriia</taxon>
        <taxon>Flavobacteriales</taxon>
        <taxon>Flavobacteriaceae</taxon>
        <taxon>Algibacter</taxon>
    </lineage>
</organism>
<evidence type="ECO:0000313" key="2">
    <source>
        <dbReference type="Proteomes" id="UP000029644"/>
    </source>
</evidence>
<proteinExistence type="predicted"/>
<protein>
    <recommendedName>
        <fullName evidence="3">DUF4856 domain-containing protein</fullName>
    </recommendedName>
</protein>
<evidence type="ECO:0000313" key="1">
    <source>
        <dbReference type="EMBL" id="GAL62990.1"/>
    </source>
</evidence>
<dbReference type="PROSITE" id="PS51257">
    <property type="entry name" value="PROKAR_LIPOPROTEIN"/>
    <property type="match status" value="1"/>
</dbReference>
<dbReference type="OrthoDB" id="5498726at2"/>
<name>A0A090VE08_9FLAO</name>
<dbReference type="Pfam" id="PF16148">
    <property type="entry name" value="DUF4856"/>
    <property type="match status" value="1"/>
</dbReference>
<dbReference type="Proteomes" id="UP000029644">
    <property type="component" value="Unassembled WGS sequence"/>
</dbReference>
<dbReference type="AlphaFoldDB" id="A0A090VE08"/>
<dbReference type="EMBL" id="BBNQ01000009">
    <property type="protein sequence ID" value="GAL62990.1"/>
    <property type="molecule type" value="Genomic_DNA"/>
</dbReference>
<dbReference type="InterPro" id="IPR032331">
    <property type="entry name" value="DUF4856"/>
</dbReference>
<sequence length="398" mass="43152">MKKIVFSLFVASALFQSCSSDDDGGQTSQVEAPTTYTFLRDGNSSVSYSGQTTRILMAEELVAGLKVETNTEETLDAMFAHIEGASDFSDADLNASDKSVRSKVAASTDFFSANTTEANEIKADFDGWIASQVNDVFPNWSFTAAAGEAGALQQAGGGTTRYLNEKGLEYNQAFAKGLIGGLMIDQILNNYLSPAVLDAGTNIADNDSEVLEEGKTYTSMEHKWDEAFGYLYGSEADAANPVLDVDQFLSEYLDRVEADEDFAGIASKIYNAFILGRAAIVANNYTVRDAQAEIIKENISVIPAVRAVYYLQSGKNNLGVDNASAFHGLSEAYGFIYSLQFTRQPNSSLPYLTKTEVDAYLAELMEGNGFWDVTTNTLDEISDEISAKFGFTTEEASN</sequence>
<accession>A0A090VE08</accession>